<organism evidence="2 3">
    <name type="scientific">Rhizodiscina lignyota</name>
    <dbReference type="NCBI Taxonomy" id="1504668"/>
    <lineage>
        <taxon>Eukaryota</taxon>
        <taxon>Fungi</taxon>
        <taxon>Dikarya</taxon>
        <taxon>Ascomycota</taxon>
        <taxon>Pezizomycotina</taxon>
        <taxon>Dothideomycetes</taxon>
        <taxon>Pleosporomycetidae</taxon>
        <taxon>Aulographales</taxon>
        <taxon>Rhizodiscinaceae</taxon>
        <taxon>Rhizodiscina</taxon>
    </lineage>
</organism>
<dbReference type="InterPro" id="IPR001214">
    <property type="entry name" value="SET_dom"/>
</dbReference>
<keyword evidence="3" id="KW-1185">Reference proteome</keyword>
<dbReference type="PROSITE" id="PS50280">
    <property type="entry name" value="SET"/>
    <property type="match status" value="1"/>
</dbReference>
<dbReference type="OrthoDB" id="438641at2759"/>
<dbReference type="PANTHER" id="PTHR47643">
    <property type="entry name" value="TPR DOMAIN PROTEIN (AFU_ORTHOLOGUE AFUA_5G12710)"/>
    <property type="match status" value="1"/>
</dbReference>
<comment type="caution">
    <text evidence="2">The sequence shown here is derived from an EMBL/GenBank/DDBJ whole genome shotgun (WGS) entry which is preliminary data.</text>
</comment>
<accession>A0A9P4IRE4</accession>
<dbReference type="SUPFAM" id="SSF82199">
    <property type="entry name" value="SET domain"/>
    <property type="match status" value="1"/>
</dbReference>
<dbReference type="Pfam" id="PF00856">
    <property type="entry name" value="SET"/>
    <property type="match status" value="1"/>
</dbReference>
<dbReference type="Gene3D" id="2.170.270.10">
    <property type="entry name" value="SET domain"/>
    <property type="match status" value="1"/>
</dbReference>
<sequence>MSLRQVIEMLIHHLNESVADGNNFFDNVTSQFHLYKRLVRALRGYHGSLPQYLQSKEEYDLAGPTQSPDPGYSRIQVSTWVIQRYLQPCHVSIDLLSGITIVELRAGIHHQGRKLLAKVIGASYMSNGFRTIVEDKNGDVIALVVCNPPPNIDPQDLLPLNSLIVVKQPLFEVWFKRKGEFDLQIRVDHLSDLVMKLDARYHGNSSVLDSQEWKAKGKHDMTTMDTWNAIACYTQGIKVLDPSNDPNELVLARDLFSDRAMAYLDRGQYELAYYDACKACDIQQNMHNASPGLSEDGVQFYFHQSHDQALWVKATALYGLREFRGCYQICSMVLKAGCVDDMRLEDEWNHLYQRTIARWFESENGVYNWKLIRKGVKRDKIDNDIASYAAAVEVKDAGEMGRGLFANRIIREGRVVLAEKAFAYAKGEARGQETHLNVLHDLTRDAPQISAGEALLEKTLASLQNLGPEWRRQFFKLYSGGYPSGDRPFETALSTHDQPIIDVFHVLSIIRMNSMACGPSDEEESDEENLNEPDRDEGLWIQASYTNHSCNPNCKVSSYGDMLVLRAVRRIEPGEQITVNYVPMNVAHEQRHAILKANWDFECGCEA</sequence>
<evidence type="ECO:0000259" key="1">
    <source>
        <dbReference type="PROSITE" id="PS50280"/>
    </source>
</evidence>
<dbReference type="InterPro" id="IPR011990">
    <property type="entry name" value="TPR-like_helical_dom_sf"/>
</dbReference>
<dbReference type="EMBL" id="ML978121">
    <property type="protein sequence ID" value="KAF2103995.1"/>
    <property type="molecule type" value="Genomic_DNA"/>
</dbReference>
<dbReference type="InterPro" id="IPR053209">
    <property type="entry name" value="Gramillin-biosynth_MTr"/>
</dbReference>
<dbReference type="AlphaFoldDB" id="A0A9P4IRE4"/>
<dbReference type="SUPFAM" id="SSF48452">
    <property type="entry name" value="TPR-like"/>
    <property type="match status" value="1"/>
</dbReference>
<dbReference type="Gene3D" id="1.25.40.10">
    <property type="entry name" value="Tetratricopeptide repeat domain"/>
    <property type="match status" value="1"/>
</dbReference>
<name>A0A9P4IRE4_9PEZI</name>
<reference evidence="2" key="1">
    <citation type="journal article" date="2020" name="Stud. Mycol.">
        <title>101 Dothideomycetes genomes: a test case for predicting lifestyles and emergence of pathogens.</title>
        <authorList>
            <person name="Haridas S."/>
            <person name="Albert R."/>
            <person name="Binder M."/>
            <person name="Bloem J."/>
            <person name="Labutti K."/>
            <person name="Salamov A."/>
            <person name="Andreopoulos B."/>
            <person name="Baker S."/>
            <person name="Barry K."/>
            <person name="Bills G."/>
            <person name="Bluhm B."/>
            <person name="Cannon C."/>
            <person name="Castanera R."/>
            <person name="Culley D."/>
            <person name="Daum C."/>
            <person name="Ezra D."/>
            <person name="Gonzalez J."/>
            <person name="Henrissat B."/>
            <person name="Kuo A."/>
            <person name="Liang C."/>
            <person name="Lipzen A."/>
            <person name="Lutzoni F."/>
            <person name="Magnuson J."/>
            <person name="Mondo S."/>
            <person name="Nolan M."/>
            <person name="Ohm R."/>
            <person name="Pangilinan J."/>
            <person name="Park H.-J."/>
            <person name="Ramirez L."/>
            <person name="Alfaro M."/>
            <person name="Sun H."/>
            <person name="Tritt A."/>
            <person name="Yoshinaga Y."/>
            <person name="Zwiers L.-H."/>
            <person name="Turgeon B."/>
            <person name="Goodwin S."/>
            <person name="Spatafora J."/>
            <person name="Crous P."/>
            <person name="Grigoriev I."/>
        </authorList>
    </citation>
    <scope>NUCLEOTIDE SEQUENCE</scope>
    <source>
        <strain evidence="2">CBS 133067</strain>
    </source>
</reference>
<dbReference type="InterPro" id="IPR046341">
    <property type="entry name" value="SET_dom_sf"/>
</dbReference>
<protein>
    <submittedName>
        <fullName evidence="2">SET domain-containing protein</fullName>
    </submittedName>
</protein>
<dbReference type="Proteomes" id="UP000799772">
    <property type="component" value="Unassembled WGS sequence"/>
</dbReference>
<dbReference type="SMART" id="SM00317">
    <property type="entry name" value="SET"/>
    <property type="match status" value="1"/>
</dbReference>
<evidence type="ECO:0000313" key="3">
    <source>
        <dbReference type="Proteomes" id="UP000799772"/>
    </source>
</evidence>
<gene>
    <name evidence="2" type="ORF">NA57DRAFT_70207</name>
</gene>
<proteinExistence type="predicted"/>
<evidence type="ECO:0000313" key="2">
    <source>
        <dbReference type="EMBL" id="KAF2103995.1"/>
    </source>
</evidence>
<feature type="domain" description="SET" evidence="1">
    <location>
        <begin position="390"/>
        <end position="582"/>
    </location>
</feature>
<dbReference type="PANTHER" id="PTHR47643:SF2">
    <property type="entry name" value="TPR DOMAIN PROTEIN (AFU_ORTHOLOGUE AFUA_5G12710)"/>
    <property type="match status" value="1"/>
</dbReference>